<sequence length="497" mass="54195">MAPSKTVDALSSAIVARFLRSNNYSETLKAFLREADLAPDVGQTSGDDTNNWTIQSLLEEKNTYDQTVNFERYGEDHQESALWSEPAPSRPALIQTPTSSNILAASVEQWQKPRGDADEAAADAASAQSYIVSTGADRQVHLLQSAEGNAVIKSFSGLSDSPVLSVISILQGRYILMTNMSGQLLLQHGSQTLDNRKDHAKYAVKVVAYEDKADPSKWWVATAGWDECVLLYRLNIPDEADAPALKIGEPVTRIKLVSNPESLLFVPHVDSNEPLLLVSRRDSTYIYYYQVEAASEETGTRENDGADAEKSRREARLLGQQNLAPHSNAWVAFSPAHMALSPHDPGLLAVATSTLPHMKVIIVRLLFPAMKTAPASDDPVTQASQALATLEIQNREDAAILVQANTFAPQTAYSTPQVAWRPNGSGVWVNGDDGVIRGIETKTGKIVATLKGGHEPGSKVRTVWSGYVAVPQEEGDPIREERVISGGFDKRLIVWKV</sequence>
<dbReference type="AlphaFoldDB" id="A0A1V6T103"/>
<dbReference type="InterPro" id="IPR036322">
    <property type="entry name" value="WD40_repeat_dom_sf"/>
</dbReference>
<name>A0A1V6T103_9EURO</name>
<gene>
    <name evidence="1" type="ORF">PENFLA_c018G01753</name>
</gene>
<comment type="caution">
    <text evidence="1">The sequence shown here is derived from an EMBL/GenBank/DDBJ whole genome shotgun (WGS) entry which is preliminary data.</text>
</comment>
<dbReference type="InterPro" id="IPR006594">
    <property type="entry name" value="LisH"/>
</dbReference>
<keyword evidence="2" id="KW-1185">Reference proteome</keyword>
<evidence type="ECO:0000313" key="1">
    <source>
        <dbReference type="EMBL" id="OQE19649.1"/>
    </source>
</evidence>
<dbReference type="OrthoDB" id="1932312at2759"/>
<dbReference type="EMBL" id="MLQL01000018">
    <property type="protein sequence ID" value="OQE19649.1"/>
    <property type="molecule type" value="Genomic_DNA"/>
</dbReference>
<dbReference type="PROSITE" id="PS50896">
    <property type="entry name" value="LISH"/>
    <property type="match status" value="1"/>
</dbReference>
<dbReference type="InterPro" id="IPR015943">
    <property type="entry name" value="WD40/YVTN_repeat-like_dom_sf"/>
</dbReference>
<proteinExistence type="predicted"/>
<dbReference type="Gene3D" id="2.130.10.10">
    <property type="entry name" value="YVTN repeat-like/Quinoprotein amine dehydrogenase"/>
    <property type="match status" value="1"/>
</dbReference>
<evidence type="ECO:0000313" key="2">
    <source>
        <dbReference type="Proteomes" id="UP000191342"/>
    </source>
</evidence>
<reference evidence="2" key="1">
    <citation type="journal article" date="2017" name="Nat. Microbiol.">
        <title>Global analysis of biosynthetic gene clusters reveals vast potential of secondary metabolite production in Penicillium species.</title>
        <authorList>
            <person name="Nielsen J.C."/>
            <person name="Grijseels S."/>
            <person name="Prigent S."/>
            <person name="Ji B."/>
            <person name="Dainat J."/>
            <person name="Nielsen K.F."/>
            <person name="Frisvad J.C."/>
            <person name="Workman M."/>
            <person name="Nielsen J."/>
        </authorList>
    </citation>
    <scope>NUCLEOTIDE SEQUENCE [LARGE SCALE GENOMIC DNA]</scope>
    <source>
        <strain evidence="2">IBT 14082</strain>
    </source>
</reference>
<organism evidence="1 2">
    <name type="scientific">Penicillium flavigenum</name>
    <dbReference type="NCBI Taxonomy" id="254877"/>
    <lineage>
        <taxon>Eukaryota</taxon>
        <taxon>Fungi</taxon>
        <taxon>Dikarya</taxon>
        <taxon>Ascomycota</taxon>
        <taxon>Pezizomycotina</taxon>
        <taxon>Eurotiomycetes</taxon>
        <taxon>Eurotiomycetidae</taxon>
        <taxon>Eurotiales</taxon>
        <taxon>Aspergillaceae</taxon>
        <taxon>Penicillium</taxon>
    </lineage>
</organism>
<dbReference type="Proteomes" id="UP000191342">
    <property type="component" value="Unassembled WGS sequence"/>
</dbReference>
<protein>
    <submittedName>
        <fullName evidence="1">Uncharacterized protein</fullName>
    </submittedName>
</protein>
<dbReference type="STRING" id="254877.A0A1V6T103"/>
<dbReference type="SUPFAM" id="SSF50978">
    <property type="entry name" value="WD40 repeat-like"/>
    <property type="match status" value="1"/>
</dbReference>
<accession>A0A1V6T103</accession>